<name>A0AAV6TY85_9ARAC</name>
<dbReference type="EMBL" id="JAFNEN010000903">
    <property type="protein sequence ID" value="KAG8176255.1"/>
    <property type="molecule type" value="Genomic_DNA"/>
</dbReference>
<evidence type="ECO:0000313" key="1">
    <source>
        <dbReference type="EMBL" id="KAG8176255.1"/>
    </source>
</evidence>
<protein>
    <submittedName>
        <fullName evidence="1">Uncharacterized protein</fullName>
    </submittedName>
</protein>
<sequence length="534" mass="59437">MTQVMLPYILPLLLGRTFNLDKMEVGIDIFPKSVIENPKVIENPVTETHYKVVDNAKESRNLLDVDGSFSLNVKGGLFKAGASGAYLSDTYNRESTVEVAIRAMYRVVTEQIPDDAKPYDLWRTMGDAVGTHFVRSITYGGELIASVRLECNNTRDKQRIKGAVDVGGRIEIFDIGVEVEGEYMKDVAKSVESTQIKVFSSIPMSKVPNDMDSLKEALNKFPDDLANFNKGRGIPIRMELWPLSLLDKSLPDKIRNRVLEANLDDFEQKFDDLTNTKRAVSDWMKTMYRPLSEEHEKKIGDFYSELQKTIRPFYEVIGSLDMTKSSDQLKPANEAYGSSIPGVWYKKYLLLRQVVARDQGAWTRSRGNGATYVYWGRNNCTEDAEIMSTGFAMSTGPPHSGGGANFLCLPEKPQYGNPVTNEKEAAFLQNLNYQFPGGDSSKLSCATCRLASRGSVSTFIGRGSECPGDWDYVYDGLLASGSKSSFSTQFVCLDRNPVNNEGGDEDPLKPDWANIVGEEDGDKQILITCVVCAK</sequence>
<comment type="caution">
    <text evidence="1">The sequence shown here is derived from an EMBL/GenBank/DDBJ whole genome shotgun (WGS) entry which is preliminary data.</text>
</comment>
<evidence type="ECO:0000313" key="2">
    <source>
        <dbReference type="Proteomes" id="UP000827092"/>
    </source>
</evidence>
<accession>A0AAV6TY85</accession>
<dbReference type="PANTHER" id="PTHR31594:SF14">
    <property type="entry name" value="FIBRONECTIN TYPE-III DOMAIN-CONTAINING PROTEIN"/>
    <property type="match status" value="1"/>
</dbReference>
<gene>
    <name evidence="1" type="ORF">JTE90_021352</name>
</gene>
<reference evidence="1 2" key="1">
    <citation type="journal article" date="2022" name="Nat. Ecol. Evol.">
        <title>A masculinizing supergene underlies an exaggerated male reproductive morph in a spider.</title>
        <authorList>
            <person name="Hendrickx F."/>
            <person name="De Corte Z."/>
            <person name="Sonet G."/>
            <person name="Van Belleghem S.M."/>
            <person name="Kostlbacher S."/>
            <person name="Vangestel C."/>
        </authorList>
    </citation>
    <scope>NUCLEOTIDE SEQUENCE [LARGE SCALE GENOMIC DNA]</scope>
    <source>
        <strain evidence="1">W744_W776</strain>
    </source>
</reference>
<keyword evidence="2" id="KW-1185">Reference proteome</keyword>
<dbReference type="Proteomes" id="UP000827092">
    <property type="component" value="Unassembled WGS sequence"/>
</dbReference>
<dbReference type="PANTHER" id="PTHR31594">
    <property type="entry name" value="AIG1-TYPE G DOMAIN-CONTAINING PROTEIN"/>
    <property type="match status" value="1"/>
</dbReference>
<dbReference type="AlphaFoldDB" id="A0AAV6TY85"/>
<proteinExistence type="predicted"/>
<organism evidence="1 2">
    <name type="scientific">Oedothorax gibbosus</name>
    <dbReference type="NCBI Taxonomy" id="931172"/>
    <lineage>
        <taxon>Eukaryota</taxon>
        <taxon>Metazoa</taxon>
        <taxon>Ecdysozoa</taxon>
        <taxon>Arthropoda</taxon>
        <taxon>Chelicerata</taxon>
        <taxon>Arachnida</taxon>
        <taxon>Araneae</taxon>
        <taxon>Araneomorphae</taxon>
        <taxon>Entelegynae</taxon>
        <taxon>Araneoidea</taxon>
        <taxon>Linyphiidae</taxon>
        <taxon>Erigoninae</taxon>
        <taxon>Oedothorax</taxon>
    </lineage>
</organism>
<dbReference type="InterPro" id="IPR052090">
    <property type="entry name" value="Cytolytic_pore-forming_toxin"/>
</dbReference>